<evidence type="ECO:0000256" key="3">
    <source>
        <dbReference type="ARBA" id="ARBA00023315"/>
    </source>
</evidence>
<accession>A0AAU7JB11</accession>
<comment type="similarity">
    <text evidence="1">Belongs to the acetyltransferase family.</text>
</comment>
<sequence>MTLSVRPAALGDAPLVFAMIRELGEYERLSHEIDATPEMIEEALFGDAPKVFCDIAEHRGEAAGFALWFYSFSTFRGRCGLYLEDLYVRPQARGHGLGKALLANLAKRCVAESLARLEWQVLDWNEPSIAFYKAQGAETLDDWTRCRVTGEALWRLADQAR</sequence>
<dbReference type="InterPro" id="IPR016181">
    <property type="entry name" value="Acyl_CoA_acyltransferase"/>
</dbReference>
<dbReference type="FunFam" id="3.40.630.30:FF:000064">
    <property type="entry name" value="GNAT family acetyltransferase"/>
    <property type="match status" value="1"/>
</dbReference>
<feature type="domain" description="N-acetyltransferase" evidence="4">
    <location>
        <begin position="3"/>
        <end position="159"/>
    </location>
</feature>
<organism evidence="5">
    <name type="scientific">Alsobacter sp. KACC 23698</name>
    <dbReference type="NCBI Taxonomy" id="3149229"/>
    <lineage>
        <taxon>Bacteria</taxon>
        <taxon>Pseudomonadati</taxon>
        <taxon>Pseudomonadota</taxon>
        <taxon>Alphaproteobacteria</taxon>
        <taxon>Hyphomicrobiales</taxon>
        <taxon>Alsobacteraceae</taxon>
        <taxon>Alsobacter</taxon>
    </lineage>
</organism>
<dbReference type="InterPro" id="IPR000182">
    <property type="entry name" value="GNAT_dom"/>
</dbReference>
<dbReference type="GO" id="GO:0008080">
    <property type="term" value="F:N-acetyltransferase activity"/>
    <property type="evidence" value="ECO:0007669"/>
    <property type="project" value="UniProtKB-ARBA"/>
</dbReference>
<dbReference type="SUPFAM" id="SSF55729">
    <property type="entry name" value="Acyl-CoA N-acyltransferases (Nat)"/>
    <property type="match status" value="1"/>
</dbReference>
<evidence type="ECO:0000256" key="1">
    <source>
        <dbReference type="ARBA" id="ARBA00008694"/>
    </source>
</evidence>
<evidence type="ECO:0000313" key="5">
    <source>
        <dbReference type="EMBL" id="XBO37466.1"/>
    </source>
</evidence>
<dbReference type="InterPro" id="IPR051016">
    <property type="entry name" value="Diverse_Substrate_AcTransf"/>
</dbReference>
<dbReference type="PROSITE" id="PS51186">
    <property type="entry name" value="GNAT"/>
    <property type="match status" value="1"/>
</dbReference>
<proteinExistence type="inferred from homology"/>
<dbReference type="PANTHER" id="PTHR10545">
    <property type="entry name" value="DIAMINE N-ACETYLTRANSFERASE"/>
    <property type="match status" value="1"/>
</dbReference>
<dbReference type="Pfam" id="PF00583">
    <property type="entry name" value="Acetyltransf_1"/>
    <property type="match status" value="1"/>
</dbReference>
<dbReference type="PANTHER" id="PTHR10545:SF29">
    <property type="entry name" value="GH14572P-RELATED"/>
    <property type="match status" value="1"/>
</dbReference>
<gene>
    <name evidence="5" type="ORF">ABEG18_17245</name>
</gene>
<dbReference type="EMBL" id="CP157484">
    <property type="protein sequence ID" value="XBO37466.1"/>
    <property type="molecule type" value="Genomic_DNA"/>
</dbReference>
<protein>
    <submittedName>
        <fullName evidence="5">GNAT family N-acetyltransferase</fullName>
    </submittedName>
</protein>
<keyword evidence="2" id="KW-0808">Transferase</keyword>
<dbReference type="AlphaFoldDB" id="A0AAU7JB11"/>
<dbReference type="RefSeq" id="WP_406854286.1">
    <property type="nucleotide sequence ID" value="NZ_CP157484.1"/>
</dbReference>
<dbReference type="Gene3D" id="3.40.630.30">
    <property type="match status" value="1"/>
</dbReference>
<reference evidence="5" key="1">
    <citation type="submission" date="2024-05" db="EMBL/GenBank/DDBJ databases">
        <authorList>
            <person name="Kim S."/>
            <person name="Heo J."/>
            <person name="Choi H."/>
            <person name="Choi Y."/>
            <person name="Kwon S.-W."/>
            <person name="Kim Y."/>
        </authorList>
    </citation>
    <scope>NUCLEOTIDE SEQUENCE</scope>
    <source>
        <strain evidence="5">KACC 23698</strain>
    </source>
</reference>
<dbReference type="CDD" id="cd04301">
    <property type="entry name" value="NAT_SF"/>
    <property type="match status" value="1"/>
</dbReference>
<name>A0AAU7JB11_9HYPH</name>
<evidence type="ECO:0000256" key="2">
    <source>
        <dbReference type="ARBA" id="ARBA00022679"/>
    </source>
</evidence>
<evidence type="ECO:0000259" key="4">
    <source>
        <dbReference type="PROSITE" id="PS51186"/>
    </source>
</evidence>
<keyword evidence="3" id="KW-0012">Acyltransferase</keyword>